<dbReference type="Gene3D" id="3.20.20.70">
    <property type="entry name" value="Aldolase class I"/>
    <property type="match status" value="1"/>
</dbReference>
<keyword evidence="2 11" id="KW-0963">Cytoplasm</keyword>
<name>A0AAF0D132_ODILC</name>
<feature type="binding site" evidence="11">
    <location>
        <position position="98"/>
    </location>
    <ligand>
        <name>FMN</name>
        <dbReference type="ChEBI" id="CHEBI:58210"/>
    </ligand>
</feature>
<dbReference type="PANTHER" id="PTHR43665:SF1">
    <property type="entry name" value="ISOPENTENYL-DIPHOSPHATE DELTA-ISOMERASE"/>
    <property type="match status" value="1"/>
</dbReference>
<evidence type="ECO:0000256" key="9">
    <source>
        <dbReference type="ARBA" id="ARBA00023235"/>
    </source>
</evidence>
<dbReference type="NCBIfam" id="TIGR02151">
    <property type="entry name" value="IPP_isom_2"/>
    <property type="match status" value="1"/>
</dbReference>
<organism evidence="13 14">
    <name type="scientific">Odinarchaeota yellowstonii (strain LCB_4)</name>
    <dbReference type="NCBI Taxonomy" id="1841599"/>
    <lineage>
        <taxon>Archaea</taxon>
        <taxon>Promethearchaeati</taxon>
        <taxon>Candidatus Odinarchaeota</taxon>
        <taxon>Candidatus Odinarchaeia</taxon>
        <taxon>Candidatus Odinarchaeales</taxon>
        <taxon>Candidatus Odinarchaeaceae</taxon>
        <taxon>Candidatus Odinarchaeum</taxon>
    </lineage>
</organism>
<comment type="subcellular location">
    <subcellularLocation>
        <location evidence="11">Cytoplasm</location>
    </subcellularLocation>
</comment>
<dbReference type="GO" id="GO:0008299">
    <property type="term" value="P:isoprenoid biosynthetic process"/>
    <property type="evidence" value="ECO:0007669"/>
    <property type="project" value="UniProtKB-UniRule"/>
</dbReference>
<dbReference type="SUPFAM" id="SSF51395">
    <property type="entry name" value="FMN-linked oxidoreductases"/>
    <property type="match status" value="1"/>
</dbReference>
<evidence type="ECO:0000313" key="13">
    <source>
        <dbReference type="EMBL" id="WEU39707.1"/>
    </source>
</evidence>
<evidence type="ECO:0000256" key="7">
    <source>
        <dbReference type="ARBA" id="ARBA00022857"/>
    </source>
</evidence>
<feature type="binding site" evidence="11">
    <location>
        <begin position="289"/>
        <end position="290"/>
    </location>
    <ligand>
        <name>FMN</name>
        <dbReference type="ChEBI" id="CHEBI:58210"/>
    </ligand>
</feature>
<keyword evidence="8 11" id="KW-0414">Isoprene biosynthesis</keyword>
<keyword evidence="9 11" id="KW-0413">Isomerase</keyword>
<dbReference type="PIRSF" id="PIRSF003314">
    <property type="entry name" value="IPP_isomerase"/>
    <property type="match status" value="1"/>
</dbReference>
<evidence type="ECO:0000256" key="8">
    <source>
        <dbReference type="ARBA" id="ARBA00023229"/>
    </source>
</evidence>
<comment type="cofactor">
    <cofactor evidence="1 11">
        <name>FMN</name>
        <dbReference type="ChEBI" id="CHEBI:58210"/>
    </cofactor>
</comment>
<comment type="similarity">
    <text evidence="11">Belongs to the IPP isomerase type 2 family.</text>
</comment>
<feature type="binding site" evidence="11">
    <location>
        <position position="193"/>
    </location>
    <ligand>
        <name>FMN</name>
        <dbReference type="ChEBI" id="CHEBI:58210"/>
    </ligand>
</feature>
<dbReference type="EMBL" id="CP091871">
    <property type="protein sequence ID" value="WEU39707.1"/>
    <property type="molecule type" value="Genomic_DNA"/>
</dbReference>
<proteinExistence type="inferred from homology"/>
<dbReference type="InterPro" id="IPR000262">
    <property type="entry name" value="FMN-dep_DH"/>
</dbReference>
<keyword evidence="4 11" id="KW-0288">FMN</keyword>
<feature type="binding site" evidence="11">
    <location>
        <position position="162"/>
    </location>
    <ligand>
        <name>Mg(2+)</name>
        <dbReference type="ChEBI" id="CHEBI:18420"/>
    </ligand>
</feature>
<evidence type="ECO:0000256" key="4">
    <source>
        <dbReference type="ARBA" id="ARBA00022643"/>
    </source>
</evidence>
<dbReference type="HAMAP" id="MF_00354">
    <property type="entry name" value="Idi_2"/>
    <property type="match status" value="1"/>
</dbReference>
<comment type="cofactor">
    <cofactor evidence="11">
        <name>NADPH</name>
        <dbReference type="ChEBI" id="CHEBI:57783"/>
    </cofactor>
</comment>
<dbReference type="EC" id="5.3.3.2" evidence="11"/>
<evidence type="ECO:0000256" key="6">
    <source>
        <dbReference type="ARBA" id="ARBA00022842"/>
    </source>
</evidence>
<evidence type="ECO:0000313" key="14">
    <source>
        <dbReference type="Proteomes" id="UP000186851"/>
    </source>
</evidence>
<dbReference type="GO" id="GO:0000287">
    <property type="term" value="F:magnesium ion binding"/>
    <property type="evidence" value="ECO:0007669"/>
    <property type="project" value="UniProtKB-UniRule"/>
</dbReference>
<dbReference type="GO" id="GO:0004452">
    <property type="term" value="F:isopentenyl-diphosphate delta-isomerase activity"/>
    <property type="evidence" value="ECO:0007669"/>
    <property type="project" value="UniProtKB-UniRule"/>
</dbReference>
<protein>
    <recommendedName>
        <fullName evidence="11">Isopentenyl-diphosphate delta-isomerase</fullName>
        <shortName evidence="11">IPP isomerase</shortName>
        <ecNumber evidence="11">5.3.3.2</ecNumber>
    </recommendedName>
    <alternativeName>
        <fullName evidence="11">Isopentenyl diphosphate:dimethylallyl diphosphate isomerase</fullName>
    </alternativeName>
    <alternativeName>
        <fullName evidence="11">Isopentenyl pyrophosphate isomerase</fullName>
    </alternativeName>
    <alternativeName>
        <fullName evidence="11">Type 2 isopentenyl diphosphate isomerase</fullName>
        <shortName evidence="11">IDI-2</shortName>
    </alternativeName>
</protein>
<evidence type="ECO:0000256" key="3">
    <source>
        <dbReference type="ARBA" id="ARBA00022630"/>
    </source>
</evidence>
<feature type="binding site" evidence="11">
    <location>
        <position position="161"/>
    </location>
    <ligand>
        <name>substrate</name>
    </ligand>
</feature>
<dbReference type="GO" id="GO:0005737">
    <property type="term" value="C:cytoplasm"/>
    <property type="evidence" value="ECO:0007669"/>
    <property type="project" value="UniProtKB-SubCell"/>
</dbReference>
<keyword evidence="7 11" id="KW-0521">NADP</keyword>
<keyword evidence="6 11" id="KW-0460">Magnesium</keyword>
<feature type="binding site" evidence="11">
    <location>
        <position position="127"/>
    </location>
    <ligand>
        <name>FMN</name>
        <dbReference type="ChEBI" id="CHEBI:58210"/>
    </ligand>
</feature>
<evidence type="ECO:0000256" key="1">
    <source>
        <dbReference type="ARBA" id="ARBA00001917"/>
    </source>
</evidence>
<dbReference type="Pfam" id="PF01070">
    <property type="entry name" value="FMN_dh"/>
    <property type="match status" value="1"/>
</dbReference>
<dbReference type="CDD" id="cd02811">
    <property type="entry name" value="IDI-2_FMN"/>
    <property type="match status" value="1"/>
</dbReference>
<comment type="cofactor">
    <cofactor evidence="11">
        <name>Mg(2+)</name>
        <dbReference type="ChEBI" id="CHEBI:18420"/>
    </cofactor>
</comment>
<comment type="subunit">
    <text evidence="10 11">Homooctamer. Dimer of tetramers.</text>
</comment>
<dbReference type="InterPro" id="IPR013785">
    <property type="entry name" value="Aldolase_TIM"/>
</dbReference>
<dbReference type="AlphaFoldDB" id="A0AAF0D132"/>
<dbReference type="PANTHER" id="PTHR43665">
    <property type="entry name" value="ISOPENTENYL-DIPHOSPHATE DELTA-ISOMERASE"/>
    <property type="match status" value="1"/>
</dbReference>
<evidence type="ECO:0000256" key="11">
    <source>
        <dbReference type="HAMAP-Rule" id="MF_00354"/>
    </source>
</evidence>
<feature type="binding site" evidence="11">
    <location>
        <begin position="9"/>
        <end position="10"/>
    </location>
    <ligand>
        <name>substrate</name>
    </ligand>
</feature>
<comment type="caution">
    <text evidence="11">Lacks conserved residue(s) required for the propagation of feature annotation.</text>
</comment>
<comment type="function">
    <text evidence="11">Involved in the biosynthesis of isoprenoids. Catalyzes the 1,3-allylic rearrangement of the homoallylic substrate isopentenyl (IPP) to its allylic isomer, dimethylallyl diphosphate (DMAPP).</text>
</comment>
<keyword evidence="3 11" id="KW-0285">Flavoprotein</keyword>
<feature type="binding site" evidence="11">
    <location>
        <begin position="68"/>
        <end position="70"/>
    </location>
    <ligand>
        <name>FMN</name>
        <dbReference type="ChEBI" id="CHEBI:58210"/>
    </ligand>
</feature>
<evidence type="ECO:0000256" key="5">
    <source>
        <dbReference type="ARBA" id="ARBA00022723"/>
    </source>
</evidence>
<reference evidence="13" key="1">
    <citation type="journal article" date="2017" name="Nature">
        <title>Asgard archaea illuminate the origin of eukaryotic cellular complexity.</title>
        <authorList>
            <person name="Zaremba-Niedzwiedzka K."/>
            <person name="Caceres E.F."/>
            <person name="Saw J.H."/>
            <person name="Backstrom D."/>
            <person name="Juzokaite L."/>
            <person name="Vancaester E."/>
            <person name="Seitz K.W."/>
            <person name="Anantharaman K."/>
            <person name="Starnawski P."/>
            <person name="Kjeldsen K.U."/>
            <person name="Scott M.B."/>
            <person name="Nunoura T."/>
            <person name="Banfield J.F."/>
            <person name="Schramm A."/>
            <person name="Baker B.J."/>
            <person name="Spang A."/>
            <person name="Ettema T.J.G."/>
        </authorList>
    </citation>
    <scope>NUCLEOTIDE SEQUENCE</scope>
    <source>
        <strain evidence="13">LCB_4</strain>
    </source>
</reference>
<dbReference type="GO" id="GO:0070402">
    <property type="term" value="F:NADPH binding"/>
    <property type="evidence" value="ECO:0007669"/>
    <property type="project" value="UniProtKB-UniRule"/>
</dbReference>
<keyword evidence="5 11" id="KW-0479">Metal-binding</keyword>
<comment type="catalytic activity">
    <reaction evidence="11">
        <text>isopentenyl diphosphate = dimethylallyl diphosphate</text>
        <dbReference type="Rhea" id="RHEA:23284"/>
        <dbReference type="ChEBI" id="CHEBI:57623"/>
        <dbReference type="ChEBI" id="CHEBI:128769"/>
        <dbReference type="EC" id="5.3.3.2"/>
    </reaction>
</comment>
<evidence type="ECO:0000256" key="10">
    <source>
        <dbReference type="ARBA" id="ARBA00025810"/>
    </source>
</evidence>
<dbReference type="Proteomes" id="UP000186851">
    <property type="component" value="Chromosome"/>
</dbReference>
<evidence type="ECO:0000256" key="2">
    <source>
        <dbReference type="ARBA" id="ARBA00022490"/>
    </source>
</evidence>
<dbReference type="GO" id="GO:0016491">
    <property type="term" value="F:oxidoreductase activity"/>
    <property type="evidence" value="ECO:0007669"/>
    <property type="project" value="InterPro"/>
</dbReference>
<feature type="binding site" evidence="11">
    <location>
        <position position="218"/>
    </location>
    <ligand>
        <name>FMN</name>
        <dbReference type="ChEBI" id="CHEBI:58210"/>
    </ligand>
</feature>
<feature type="binding site" evidence="11">
    <location>
        <begin position="268"/>
        <end position="270"/>
    </location>
    <ligand>
        <name>FMN</name>
        <dbReference type="ChEBI" id="CHEBI:58210"/>
    </ligand>
</feature>
<evidence type="ECO:0000259" key="12">
    <source>
        <dbReference type="Pfam" id="PF01070"/>
    </source>
</evidence>
<reference evidence="13" key="2">
    <citation type="journal article" date="2022" name="Nat. Microbiol.">
        <title>A closed Candidatus Odinarchaeum chromosome exposes Asgard archaeal viruses.</title>
        <authorList>
            <person name="Tamarit D."/>
            <person name="Caceres E.F."/>
            <person name="Krupovic M."/>
            <person name="Nijland R."/>
            <person name="Eme L."/>
            <person name="Robinson N.P."/>
            <person name="Ettema T.J.G."/>
        </authorList>
    </citation>
    <scope>NUCLEOTIDE SEQUENCE</scope>
    <source>
        <strain evidence="13">LCB_4</strain>
    </source>
</reference>
<dbReference type="InterPro" id="IPR011179">
    <property type="entry name" value="IPdP_isomerase"/>
</dbReference>
<gene>
    <name evidence="11 13" type="primary">fni</name>
    <name evidence="13" type="ORF">OdinLCB4_004275</name>
</gene>
<sequence length="360" mass="39079">MPEDKIENRKADHLDICISRDVESQAKTTGLEDISFIHRAVPTFKMDEINLESMFLGYRLKYPIIIGAMTGGHVKALEFNRKLGELAEEYGIGMGVGSQRAALNNERLVETYRVAREVAPSSFLIANIGAPQISTLSDSELEKIVNMISANALAIHLNCLQESIQLEGETSFCCFLESLSNITRKLSIPVIVKETGAGICGEDAKKLEEAGVSAIDVSGAGGTSWSAVEYIRGGSELGKIFWDWGIPTAVSLIECINSVRIPLVASGGIRTGVDIAKSLALGACAVSISLPFLRAAAKGMDHLRNYLNSIIKQLKITMYLVGAKTVGDLRKIPLIVTGKTAEWLKLRGFDISQYATRIMK</sequence>
<feature type="binding site" evidence="11">
    <location>
        <position position="223"/>
    </location>
    <ligand>
        <name>FMN</name>
        <dbReference type="ChEBI" id="CHEBI:58210"/>
    </ligand>
</feature>
<dbReference type="KEGG" id="oyw:OdinLCB4_004275"/>
<feature type="domain" description="FMN-dependent dehydrogenase" evidence="12">
    <location>
        <begin position="177"/>
        <end position="330"/>
    </location>
</feature>
<feature type="binding site" evidence="11">
    <location>
        <begin position="98"/>
        <end position="100"/>
    </location>
    <ligand>
        <name>substrate</name>
    </ligand>
</feature>
<dbReference type="GO" id="GO:0010181">
    <property type="term" value="F:FMN binding"/>
    <property type="evidence" value="ECO:0007669"/>
    <property type="project" value="UniProtKB-UniRule"/>
</dbReference>
<accession>A0AAF0D132</accession>